<evidence type="ECO:0000313" key="2">
    <source>
        <dbReference type="Proteomes" id="UP000011577"/>
    </source>
</evidence>
<proteinExistence type="predicted"/>
<gene>
    <name evidence="1" type="ORF">C452_15275</name>
</gene>
<comment type="caution">
    <text evidence="1">The sequence shown here is derived from an EMBL/GenBank/DDBJ whole genome shotgun (WGS) entry which is preliminary data.</text>
</comment>
<sequence length="170" mass="19363">MLIERIPSNTDFSSTYDWETILLLNSLKQTEIPSESEKGPIVSPGSFLLEHLVLGIKRNNLPLLPTIRRLTSDISKTIEQSIREKSQGRSSDIQACPLPIILRMIHPNPLFIRERYDNNLIIVLQAVERILKTSILLLMGLPSSRKSNRISITGLQLIRLPFTLLTQRQL</sequence>
<name>M0HWN4_HALVO</name>
<evidence type="ECO:0000313" key="1">
    <source>
        <dbReference type="EMBL" id="ELZ88143.1"/>
    </source>
</evidence>
<dbReference type="Proteomes" id="UP000011577">
    <property type="component" value="Unassembled WGS sequence"/>
</dbReference>
<protein>
    <submittedName>
        <fullName evidence="1">Uncharacterized protein</fullName>
    </submittedName>
</protein>
<accession>M0HWN4</accession>
<organism evidence="1 2">
    <name type="scientific">Haloferax volcanii JCM 10717</name>
    <dbReference type="NCBI Taxonomy" id="1227458"/>
    <lineage>
        <taxon>Archaea</taxon>
        <taxon>Methanobacteriati</taxon>
        <taxon>Methanobacteriota</taxon>
        <taxon>Stenosarchaea group</taxon>
        <taxon>Halobacteria</taxon>
        <taxon>Halobacteriales</taxon>
        <taxon>Haloferacaceae</taxon>
        <taxon>Haloferax</taxon>
    </lineage>
</organism>
<dbReference type="EMBL" id="AOLL01000028">
    <property type="protein sequence ID" value="ELZ88143.1"/>
    <property type="molecule type" value="Genomic_DNA"/>
</dbReference>
<dbReference type="AlphaFoldDB" id="M0HWN4"/>
<reference evidence="1 2" key="1">
    <citation type="journal article" date="2014" name="PLoS Genet.">
        <title>Phylogenetically driven sequencing of extremely halophilic archaea reveals strategies for static and dynamic osmo-response.</title>
        <authorList>
            <person name="Becker E.A."/>
            <person name="Seitzer P.M."/>
            <person name="Tritt A."/>
            <person name="Larsen D."/>
            <person name="Krusor M."/>
            <person name="Yao A.I."/>
            <person name="Wu D."/>
            <person name="Madern D."/>
            <person name="Eisen J.A."/>
            <person name="Darling A.E."/>
            <person name="Facciotti M.T."/>
        </authorList>
    </citation>
    <scope>NUCLEOTIDE SEQUENCE [LARGE SCALE GENOMIC DNA]</scope>
    <source>
        <strain evidence="1 2">JCM 10717</strain>
    </source>
</reference>